<dbReference type="SMART" id="SM00382">
    <property type="entry name" value="AAA"/>
    <property type="match status" value="1"/>
</dbReference>
<dbReference type="SUPFAM" id="SSF52540">
    <property type="entry name" value="P-loop containing nucleoside triphosphate hydrolases"/>
    <property type="match status" value="1"/>
</dbReference>
<name>A0A4U0RGQ4_9RHOB</name>
<dbReference type="AlphaFoldDB" id="A0A4U0RGQ4"/>
<evidence type="ECO:0000313" key="3">
    <source>
        <dbReference type="EMBL" id="TJZ93860.1"/>
    </source>
</evidence>
<dbReference type="Gene3D" id="3.40.50.300">
    <property type="entry name" value="P-loop containing nucleotide triphosphate hydrolases"/>
    <property type="match status" value="1"/>
</dbReference>
<organism evidence="3 4">
    <name type="scientific">Paracoccus gahaiensis</name>
    <dbReference type="NCBI Taxonomy" id="1706839"/>
    <lineage>
        <taxon>Bacteria</taxon>
        <taxon>Pseudomonadati</taxon>
        <taxon>Pseudomonadota</taxon>
        <taxon>Alphaproteobacteria</taxon>
        <taxon>Rhodobacterales</taxon>
        <taxon>Paracoccaceae</taxon>
        <taxon>Paracoccus</taxon>
    </lineage>
</organism>
<evidence type="ECO:0000256" key="1">
    <source>
        <dbReference type="SAM" id="MobiDB-lite"/>
    </source>
</evidence>
<sequence>MNEFAELGRLDAAHRTARANAHPSDLVGRASDIAVAIRPLKRVLPALRSRYLVKGWLDRGAFSVIYGESNVGKTFFAMDLGLHVAAGENWHGHRVPAGAKYAGPVLYVAAEGGSGINNRIEAMRREYPNLMKRIEDAGNFSLLAAPLDLCTSNDADYLIDAIREGFSAMPSLIVIDTLARTMGNGDENTAKDMGLFVRNIDMLREVTNAHVMVVHHSGKDASKGARGSGSLRAAADSEIELTRSDDVVMAEARKQRDMPCEGVFAYRLKSVFLGTDDDGDKVTSAVVEQADIQRTDKRERVSGRVQVALTALHDALRDKGRIIRSSELPNVPVVELTEWQACCDRVGLTDSDNADTKARTFRRHRDALMDKNRIRIFDNYVWVTDKADKSRTASDLSATDPDGHGHPPIRVSVCPSVAPVRGSNDAAEFDDPNSAYWQRNES</sequence>
<evidence type="ECO:0000313" key="4">
    <source>
        <dbReference type="Proteomes" id="UP000309747"/>
    </source>
</evidence>
<gene>
    <name evidence="3" type="ORF">FA743_00870</name>
</gene>
<keyword evidence="4" id="KW-1185">Reference proteome</keyword>
<dbReference type="CDD" id="cd01125">
    <property type="entry name" value="RepA_RSF1010_like"/>
    <property type="match status" value="1"/>
</dbReference>
<dbReference type="InterPro" id="IPR027417">
    <property type="entry name" value="P-loop_NTPase"/>
</dbReference>
<reference evidence="3 4" key="1">
    <citation type="submission" date="2019-04" db="EMBL/GenBank/DDBJ databases">
        <authorList>
            <person name="Li J."/>
        </authorList>
    </citation>
    <scope>NUCLEOTIDE SEQUENCE [LARGE SCALE GENOMIC DNA]</scope>
    <source>
        <strain evidence="3 4">KCTC 42687</strain>
    </source>
</reference>
<comment type="caution">
    <text evidence="3">The sequence shown here is derived from an EMBL/GenBank/DDBJ whole genome shotgun (WGS) entry which is preliminary data.</text>
</comment>
<dbReference type="OrthoDB" id="1496333at2"/>
<accession>A0A4U0RGQ4</accession>
<dbReference type="Proteomes" id="UP000309747">
    <property type="component" value="Unassembled WGS sequence"/>
</dbReference>
<dbReference type="InterPro" id="IPR038724">
    <property type="entry name" value="RepA"/>
</dbReference>
<dbReference type="Pfam" id="PF13481">
    <property type="entry name" value="AAA_25"/>
    <property type="match status" value="1"/>
</dbReference>
<dbReference type="InterPro" id="IPR003593">
    <property type="entry name" value="AAA+_ATPase"/>
</dbReference>
<feature type="domain" description="AAA+ ATPase" evidence="2">
    <location>
        <begin position="59"/>
        <end position="245"/>
    </location>
</feature>
<dbReference type="EMBL" id="SUNI01000001">
    <property type="protein sequence ID" value="TJZ93860.1"/>
    <property type="molecule type" value="Genomic_DNA"/>
</dbReference>
<protein>
    <submittedName>
        <fullName evidence="3">AAA family ATPase</fullName>
    </submittedName>
</protein>
<dbReference type="RefSeq" id="WP_136884000.1">
    <property type="nucleotide sequence ID" value="NZ_SUNI01000001.1"/>
</dbReference>
<feature type="region of interest" description="Disordered" evidence="1">
    <location>
        <begin position="391"/>
        <end position="442"/>
    </location>
</feature>
<proteinExistence type="predicted"/>
<evidence type="ECO:0000259" key="2">
    <source>
        <dbReference type="SMART" id="SM00382"/>
    </source>
</evidence>